<dbReference type="Proteomes" id="UP001158576">
    <property type="component" value="Chromosome 1"/>
</dbReference>
<feature type="compositionally biased region" description="Basic and acidic residues" evidence="2">
    <location>
        <begin position="11"/>
        <end position="35"/>
    </location>
</feature>
<feature type="region of interest" description="Disordered" evidence="2">
    <location>
        <begin position="659"/>
        <end position="678"/>
    </location>
</feature>
<feature type="compositionally biased region" description="Basic and acidic residues" evidence="2">
    <location>
        <begin position="589"/>
        <end position="608"/>
    </location>
</feature>
<reference evidence="3 4" key="1">
    <citation type="submission" date="2021-04" db="EMBL/GenBank/DDBJ databases">
        <authorList>
            <person name="Bliznina A."/>
        </authorList>
    </citation>
    <scope>NUCLEOTIDE SEQUENCE [LARGE SCALE GENOMIC DNA]</scope>
</reference>
<evidence type="ECO:0000256" key="1">
    <source>
        <dbReference type="SAM" id="Coils"/>
    </source>
</evidence>
<protein>
    <submittedName>
        <fullName evidence="3">Oidioi.mRNA.OKI2018_I69.chr1.g1860.t1.cds</fullName>
    </submittedName>
</protein>
<evidence type="ECO:0000313" key="4">
    <source>
        <dbReference type="Proteomes" id="UP001158576"/>
    </source>
</evidence>
<organism evidence="3 4">
    <name type="scientific">Oikopleura dioica</name>
    <name type="common">Tunicate</name>
    <dbReference type="NCBI Taxonomy" id="34765"/>
    <lineage>
        <taxon>Eukaryota</taxon>
        <taxon>Metazoa</taxon>
        <taxon>Chordata</taxon>
        <taxon>Tunicata</taxon>
        <taxon>Appendicularia</taxon>
        <taxon>Copelata</taxon>
        <taxon>Oikopleuridae</taxon>
        <taxon>Oikopleura</taxon>
    </lineage>
</organism>
<gene>
    <name evidence="3" type="ORF">OKIOD_LOCUS10625</name>
</gene>
<feature type="region of interest" description="Disordered" evidence="2">
    <location>
        <begin position="1"/>
        <end position="35"/>
    </location>
</feature>
<accession>A0ABN7SU96</accession>
<feature type="coiled-coil region" evidence="1">
    <location>
        <begin position="166"/>
        <end position="325"/>
    </location>
</feature>
<evidence type="ECO:0000313" key="3">
    <source>
        <dbReference type="EMBL" id="CAG5105129.1"/>
    </source>
</evidence>
<keyword evidence="4" id="KW-1185">Reference proteome</keyword>
<dbReference type="EMBL" id="OU015566">
    <property type="protein sequence ID" value="CAG5105129.1"/>
    <property type="molecule type" value="Genomic_DNA"/>
</dbReference>
<proteinExistence type="predicted"/>
<name>A0ABN7SU96_OIKDI</name>
<sequence length="868" mass="98806">MNRQQALKPKLSKEPRVSHHREEMKEPQNHNDEYLDARGFQILDADYLGRSKERLDEQLQSIKTRISSTLMNYEQDMELCEEAEIEQVCKFHWASDIEAVEEYIKNDEFRRGFQEDVQVLVVGRKTVDRKRTHVLRGILQALEQSAEEFGSEDMDLASEYDSANGLKRLQNALNSTQQLIDRLDGLAPDILNVISNSKSDVKQTQNRNLQTKLNKIRKKMKTLTNTIAKSKEDYDDLLTESMTRQAKIFLLDQRIEELSEKIKDFDKREAKVKSDHKKEVKEILKTRDLVLEAQEDKILNLESYIAELKKENQKIDETKEEERETSPKVEKLPLLVPAKPTSLEKGPSLITCPYPLVGKTSKGAIESSLVKQISREDISVIPSKVISLGKSSSDLRVLPNLTASTVESTSSEINDFCDMKEDVDITLHEVAQALASPSQKNLSSNSISLQNMSSQTDIQNSASDTIRRLEPKSRPIGAVAAKLEQVKRVKQEMRAFNFFAEFVNKLNETCELPNSNVELSPIDGEELKKLTLAELRKTAKEFCEAADHVRTRALEMVDRTMRRNKVEVKYIQEQREKDKTTLTRMRLPQKSEEELIREENSSKREQMQQKHQRKSVPLDPLVDPNPAEVQSVILRNKSEININFPSVDLGNCANLGKNSRNRSSAHQIHDRQISKSSFHHGPVDDINHDGDNISICSMAETALDPACLEFAVDWVDRLKKLPQAPEIFEKLEKITLLEGRRKSMKTEFNKAILQIQEEVNKMVKEASLNLVKEGKPSFKPDLLGLEVKGKRKIVTLRVNNGDQDCNEGGSVSTIPVAIDSNLHLKKSTVTPAHSSALSRVSKILNQYSLASINPRKYEIHERPSESQF</sequence>
<evidence type="ECO:0000256" key="2">
    <source>
        <dbReference type="SAM" id="MobiDB-lite"/>
    </source>
</evidence>
<feature type="region of interest" description="Disordered" evidence="2">
    <location>
        <begin position="577"/>
        <end position="622"/>
    </location>
</feature>
<keyword evidence="1" id="KW-0175">Coiled coil</keyword>